<feature type="region of interest" description="Disordered" evidence="1">
    <location>
        <begin position="1"/>
        <end position="20"/>
    </location>
</feature>
<feature type="compositionally biased region" description="Basic and acidic residues" evidence="1">
    <location>
        <begin position="1204"/>
        <end position="1214"/>
    </location>
</feature>
<proteinExistence type="predicted"/>
<dbReference type="Proteomes" id="UP001057375">
    <property type="component" value="Unassembled WGS sequence"/>
</dbReference>
<feature type="region of interest" description="Disordered" evidence="1">
    <location>
        <begin position="83"/>
        <end position="109"/>
    </location>
</feature>
<accession>A0ABQ5KAU8</accession>
<feature type="region of interest" description="Disordered" evidence="1">
    <location>
        <begin position="1599"/>
        <end position="1624"/>
    </location>
</feature>
<organism evidence="2 3">
    <name type="scientific">Aduncisulcus paluster</name>
    <dbReference type="NCBI Taxonomy" id="2918883"/>
    <lineage>
        <taxon>Eukaryota</taxon>
        <taxon>Metamonada</taxon>
        <taxon>Carpediemonas-like organisms</taxon>
        <taxon>Aduncisulcus</taxon>
    </lineage>
</organism>
<dbReference type="EMBL" id="BQXS01000355">
    <property type="protein sequence ID" value="GKT28564.1"/>
    <property type="molecule type" value="Genomic_DNA"/>
</dbReference>
<comment type="caution">
    <text evidence="2">The sequence shown here is derived from an EMBL/GenBank/DDBJ whole genome shotgun (WGS) entry which is preliminary data.</text>
</comment>
<evidence type="ECO:0000256" key="1">
    <source>
        <dbReference type="SAM" id="MobiDB-lite"/>
    </source>
</evidence>
<feature type="non-terminal residue" evidence="2">
    <location>
        <position position="2007"/>
    </location>
</feature>
<protein>
    <submittedName>
        <fullName evidence="2">Uncharacterized protein</fullName>
    </submittedName>
</protein>
<feature type="compositionally biased region" description="Low complexity" evidence="1">
    <location>
        <begin position="1363"/>
        <end position="1383"/>
    </location>
</feature>
<feature type="region of interest" description="Disordered" evidence="1">
    <location>
        <begin position="1193"/>
        <end position="1236"/>
    </location>
</feature>
<feature type="non-terminal residue" evidence="2">
    <location>
        <position position="1"/>
    </location>
</feature>
<sequence>SKPSSQTASPQNGTLALPSIPISSPSFPSPYFSKSFLLLVKELTQWEETSFSSHSNTERIAEAWRRGSDKDDTLGSSWKRIERRRKKEKDGEEADWKVSTQPNPPDSAAWELLGSQISSKTRSVPSTSSNSLSSISTESLLSSSVSILSSPLLMSSLSLVSLLLSGSFSLSLPSSLLSYVSNAISVLGHHTHVHGHHTIPMFATICIVCVVCGLGVGERTWEREKMELVKKPENSGQSQTGWNKTPLVDESLYQLCVQTIERVFGIREYPKWTAAPMIQNSQRSVYPFQRLSLEKGIREDEKESSSNKATYYGKRTVLEQIWCSAHDRIEYLDSHCGVCECSFCKKTKRDADLFTSNQIINATNGLIECLLMHVLKGRKKKYWSMYQQEYASLPSSIIVKGERSLLSNPDLLAKVTSVHGKSMQRRQTVDFSPLFFPSPLSSLLSPHLQSHSRYLYALAHDTKIKRGLLVVNLLQQGRLLSSSTLFTTLNTAISCLLRAVMCVSDRRIIATMAGMLKLCLTAICSLYQGSVWKPETSPCYMLLSASPSPFASSLHPSEELLTILCGAVGASKDIAGEFEGVSSTTTVNQRMKNKNNKDIGENITGQSPKQCPSISFKNYGAVPYIISTILALSAHFSNETLIQASNLLDTERDGCIIPPNEELYGEKWSSADIIEKGIPSKSDLKDESWKKSAQGKESAIPTLFSLCDCVARSCECMRGIVMLLRLCVWFRCVVRFKKERKRSYKEKIISKRKDVSLSHDPLSSNTLASEPSLHDLMCRFMSFSSPFEESYTILSVCISLTEVCAIGGLKSTSLTVLDFYASVIGEQVTAAWKKYMLKKSKPLSSSHSPIPIILSLSLHSLSLCVLCESEIRARAKERRREEEEERMRFRWSSGKWKEELLQTNTFNEKGPTNRSKSNIKSNSKSTLVSGPINPFFESFDAIHDDEDSELHGMSSMEDSESAGSLSISHSFSYAPSSSVNVIGSPGSPPGSPPVAMFSSIPRPPLFLLPAHLLDGFPSLPFAHHTLARILSLYFDTTVPSYDEERKKREEEEIKWRDREETWEDMEISWLQNEKTDGIAVIHGNDDELSDEVANPEKYDGYGEMYDRLSPLSRTGGSMRGVDGISSLFDELSGTTISPFSLFSLEPCHSSPCTLTLIHTALMGLIRAQAWRAAERVCVCLCVCLERERLSLSGGKPSVPLQESARPDFGSHGELSDDMTGPQSFQPSSLSSSSSSLSLNSSLMQPVDSDTSQSIIFQKAIESLCFSVLPSLSSLAVVSSLSITPAMCICEGGRREKWEMNRSCLCMVESVRPGACNEADHPKSIDGGNSHGSNRLHTLRAGSHAQSPLASSMLASNGSLTSSSSLSNSLGYSKSPSIPRSMSSTTFSCSQPSISSALGFAFPNANIERERREHHMIRSKEVCVSSCIEEDIIPGDESFECDESSSESEHMSVVDSAQEDLEGKESILSIVQKEVKRTMAPLKPPKEKYPPASGALEREWEEAVEAEWAGDENEVKRNNREELRRDLDEWDREICSQLGLDRQESDVEKRKKRVDADYEDELESGKDIKHCYIWNQYPSFPFPLPFHLLSLCPPSQCENPASDVGKSSLEANPPDPQPERKDSRSEFDDVLEHFPAACTLSPSLFKPNVLVAISSLSKPKRHHNFSPFSTLVSFVHSPSTTASTLLFGGARACDYGPITHWWRNAQSLTTVASNALITRKDSLPSPYSFKYAERPTCSLGEGCKIKFGNTANKIPFPSPAVCVVSVQPCHILTPPHGGIIRVRNIRCKMERLSQCCSRYVSAQLVRMTNIHKYIQNEQRNTWKNKQVGRLSVSRLTPMKIASDSTSKRSTKFPLSPGFASSHPLSHPMMKANPLSFTRKGSISSARSGSTSLNLSTSGSTLSIAQISSNSPSHRLNRVVVSEDLPSSLATLVTSLYLQTPREKMTLILRMLHAMLSSDSIMMCGCHVALQLIDEDDLIVKRSVELSHQHIRKQWIKARKAWRAEKERL</sequence>
<reference evidence="2" key="1">
    <citation type="submission" date="2022-03" db="EMBL/GenBank/DDBJ databases">
        <title>Draft genome sequence of Aduncisulcus paluster, a free-living microaerophilic Fornicata.</title>
        <authorList>
            <person name="Yuyama I."/>
            <person name="Kume K."/>
            <person name="Tamura T."/>
            <person name="Inagaki Y."/>
            <person name="Hashimoto T."/>
        </authorList>
    </citation>
    <scope>NUCLEOTIDE SEQUENCE</scope>
    <source>
        <strain evidence="2">NY0171</strain>
    </source>
</reference>
<keyword evidence="3" id="KW-1185">Reference proteome</keyword>
<feature type="region of interest" description="Disordered" evidence="1">
    <location>
        <begin position="902"/>
        <end position="925"/>
    </location>
</feature>
<evidence type="ECO:0000313" key="3">
    <source>
        <dbReference type="Proteomes" id="UP001057375"/>
    </source>
</evidence>
<feature type="region of interest" description="Disordered" evidence="1">
    <location>
        <begin position="1363"/>
        <end position="1385"/>
    </location>
</feature>
<feature type="region of interest" description="Disordered" evidence="1">
    <location>
        <begin position="1437"/>
        <end position="1459"/>
    </location>
</feature>
<gene>
    <name evidence="2" type="ORF">ADUPG1_000729</name>
</gene>
<feature type="compositionally biased region" description="Polar residues" evidence="1">
    <location>
        <begin position="1"/>
        <end position="14"/>
    </location>
</feature>
<feature type="compositionally biased region" description="Low complexity" evidence="1">
    <location>
        <begin position="1227"/>
        <end position="1236"/>
    </location>
</feature>
<feature type="compositionally biased region" description="Polar residues" evidence="1">
    <location>
        <begin position="902"/>
        <end position="912"/>
    </location>
</feature>
<feature type="compositionally biased region" description="Low complexity" evidence="1">
    <location>
        <begin position="913"/>
        <end position="925"/>
    </location>
</feature>
<evidence type="ECO:0000313" key="2">
    <source>
        <dbReference type="EMBL" id="GKT28564.1"/>
    </source>
</evidence>
<name>A0ABQ5KAU8_9EUKA</name>